<dbReference type="AlphaFoldDB" id="A0AAN5DD25"/>
<evidence type="ECO:0000313" key="2">
    <source>
        <dbReference type="EMBL" id="GMR61278.1"/>
    </source>
</evidence>
<feature type="non-terminal residue" evidence="2">
    <location>
        <position position="89"/>
    </location>
</feature>
<keyword evidence="1" id="KW-0812">Transmembrane</keyword>
<proteinExistence type="predicted"/>
<accession>A0AAN5DD25</accession>
<comment type="caution">
    <text evidence="2">The sequence shown here is derived from an EMBL/GenBank/DDBJ whole genome shotgun (WGS) entry which is preliminary data.</text>
</comment>
<keyword evidence="1" id="KW-0472">Membrane</keyword>
<evidence type="ECO:0000256" key="1">
    <source>
        <dbReference type="SAM" id="Phobius"/>
    </source>
</evidence>
<organism evidence="2 3">
    <name type="scientific">Pristionchus mayeri</name>
    <dbReference type="NCBI Taxonomy" id="1317129"/>
    <lineage>
        <taxon>Eukaryota</taxon>
        <taxon>Metazoa</taxon>
        <taxon>Ecdysozoa</taxon>
        <taxon>Nematoda</taxon>
        <taxon>Chromadorea</taxon>
        <taxon>Rhabditida</taxon>
        <taxon>Rhabditina</taxon>
        <taxon>Diplogasteromorpha</taxon>
        <taxon>Diplogasteroidea</taxon>
        <taxon>Neodiplogasteridae</taxon>
        <taxon>Pristionchus</taxon>
    </lineage>
</organism>
<feature type="non-terminal residue" evidence="2">
    <location>
        <position position="1"/>
    </location>
</feature>
<keyword evidence="3" id="KW-1185">Reference proteome</keyword>
<gene>
    <name evidence="2" type="ORF">PMAYCL1PPCAC_31473</name>
</gene>
<reference evidence="3" key="1">
    <citation type="submission" date="2022-10" db="EMBL/GenBank/DDBJ databases">
        <title>Genome assembly of Pristionchus species.</title>
        <authorList>
            <person name="Yoshida K."/>
            <person name="Sommer R.J."/>
        </authorList>
    </citation>
    <scope>NUCLEOTIDE SEQUENCE [LARGE SCALE GENOMIC DNA]</scope>
    <source>
        <strain evidence="3">RS5460</strain>
    </source>
</reference>
<dbReference type="EMBL" id="BTRK01000006">
    <property type="protein sequence ID" value="GMR61278.1"/>
    <property type="molecule type" value="Genomic_DNA"/>
</dbReference>
<name>A0AAN5DD25_9BILA</name>
<feature type="transmembrane region" description="Helical" evidence="1">
    <location>
        <begin position="35"/>
        <end position="60"/>
    </location>
</feature>
<keyword evidence="1" id="KW-1133">Transmembrane helix</keyword>
<evidence type="ECO:0008006" key="4">
    <source>
        <dbReference type="Google" id="ProtNLM"/>
    </source>
</evidence>
<dbReference type="PANTHER" id="PTHR34492:SF2">
    <property type="entry name" value="G PROTEIN-COUPLED RECEPTOR"/>
    <property type="match status" value="1"/>
</dbReference>
<dbReference type="Proteomes" id="UP001328107">
    <property type="component" value="Unassembled WGS sequence"/>
</dbReference>
<sequence length="89" mass="10140">FLSAIIVLIVCCINIFFVCFISYLTLSKPFEAQRVAISITICCWHLQATLSMLFLAYWQWSGQPDKILKLLHEANKGVGISHNRKHISS</sequence>
<evidence type="ECO:0000313" key="3">
    <source>
        <dbReference type="Proteomes" id="UP001328107"/>
    </source>
</evidence>
<protein>
    <recommendedName>
        <fullName evidence="4">G protein-coupled receptor</fullName>
    </recommendedName>
</protein>
<dbReference type="PANTHER" id="PTHR34492">
    <property type="entry name" value="GUSTATORY RECEPTOR FAMILY"/>
    <property type="match status" value="1"/>
</dbReference>
<feature type="transmembrane region" description="Helical" evidence="1">
    <location>
        <begin position="6"/>
        <end position="26"/>
    </location>
</feature>